<evidence type="ECO:0000256" key="2">
    <source>
        <dbReference type="ARBA" id="ARBA00022553"/>
    </source>
</evidence>
<dbReference type="GO" id="GO:0004630">
    <property type="term" value="F:phospholipase D activity"/>
    <property type="evidence" value="ECO:0007669"/>
    <property type="project" value="UniProtKB-UniRule"/>
</dbReference>
<dbReference type="GO" id="GO:0060627">
    <property type="term" value="P:regulation of vesicle-mediated transport"/>
    <property type="evidence" value="ECO:0007669"/>
    <property type="project" value="TreeGrafter"/>
</dbReference>
<evidence type="ECO:0000259" key="12">
    <source>
        <dbReference type="PROSITE" id="PS50003"/>
    </source>
</evidence>
<dbReference type="SUPFAM" id="SSF56024">
    <property type="entry name" value="Phospholipase D/nuclease"/>
    <property type="match status" value="3"/>
</dbReference>
<dbReference type="InterPro" id="IPR011993">
    <property type="entry name" value="PH-like_dom_sf"/>
</dbReference>
<comment type="subcellular location">
    <subcellularLocation>
        <location evidence="9">Endomembrane system</location>
        <topology evidence="9">Lipid-anchor</topology>
    </subcellularLocation>
</comment>
<evidence type="ECO:0000313" key="15">
    <source>
        <dbReference type="Proteomes" id="UP001311232"/>
    </source>
</evidence>
<keyword evidence="5 10" id="KW-0442">Lipid degradation</keyword>
<keyword evidence="8" id="KW-0449">Lipoprotein</keyword>
<comment type="catalytic activity">
    <reaction evidence="10">
        <text>a 1,2-diacyl-sn-glycero-3-phosphocholine + H2O = a 1,2-diacyl-sn-glycero-3-phosphate + choline + H(+)</text>
        <dbReference type="Rhea" id="RHEA:14445"/>
        <dbReference type="ChEBI" id="CHEBI:15354"/>
        <dbReference type="ChEBI" id="CHEBI:15377"/>
        <dbReference type="ChEBI" id="CHEBI:15378"/>
        <dbReference type="ChEBI" id="CHEBI:57643"/>
        <dbReference type="ChEBI" id="CHEBI:58608"/>
        <dbReference type="EC" id="3.1.4.4"/>
    </reaction>
</comment>
<dbReference type="GO" id="GO:0006654">
    <property type="term" value="P:phosphatidic acid biosynthetic process"/>
    <property type="evidence" value="ECO:0007669"/>
    <property type="project" value="InterPro"/>
</dbReference>
<dbReference type="SUPFAM" id="SSF50729">
    <property type="entry name" value="PH domain-like"/>
    <property type="match status" value="1"/>
</dbReference>
<keyword evidence="6" id="KW-0443">Lipid metabolism</keyword>
<evidence type="ECO:0000256" key="8">
    <source>
        <dbReference type="ARBA" id="ARBA00023288"/>
    </source>
</evidence>
<keyword evidence="7" id="KW-0472">Membrane</keyword>
<evidence type="ECO:0000256" key="11">
    <source>
        <dbReference type="SAM" id="MobiDB-lite"/>
    </source>
</evidence>
<dbReference type="PANTHER" id="PTHR18896:SF57">
    <property type="entry name" value="PHOSPHOLIPASE D1"/>
    <property type="match status" value="1"/>
</dbReference>
<dbReference type="EMBL" id="JAHHUM010000601">
    <property type="protein sequence ID" value="KAK5618763.1"/>
    <property type="molecule type" value="Genomic_DNA"/>
</dbReference>
<dbReference type="PROSITE" id="PS50035">
    <property type="entry name" value="PLD"/>
    <property type="match status" value="2"/>
</dbReference>
<dbReference type="EC" id="3.1.4.4" evidence="10"/>
<dbReference type="GO" id="GO:0009395">
    <property type="term" value="P:phospholipid catabolic process"/>
    <property type="evidence" value="ECO:0007669"/>
    <property type="project" value="TreeGrafter"/>
</dbReference>
<evidence type="ECO:0000256" key="5">
    <source>
        <dbReference type="ARBA" id="ARBA00022963"/>
    </source>
</evidence>
<organism evidence="14 15">
    <name type="scientific">Crenichthys baileyi</name>
    <name type="common">White River springfish</name>
    <dbReference type="NCBI Taxonomy" id="28760"/>
    <lineage>
        <taxon>Eukaryota</taxon>
        <taxon>Metazoa</taxon>
        <taxon>Chordata</taxon>
        <taxon>Craniata</taxon>
        <taxon>Vertebrata</taxon>
        <taxon>Euteleostomi</taxon>
        <taxon>Actinopterygii</taxon>
        <taxon>Neopterygii</taxon>
        <taxon>Teleostei</taxon>
        <taxon>Neoteleostei</taxon>
        <taxon>Acanthomorphata</taxon>
        <taxon>Ovalentaria</taxon>
        <taxon>Atherinomorphae</taxon>
        <taxon>Cyprinodontiformes</taxon>
        <taxon>Goodeidae</taxon>
        <taxon>Crenichthys</taxon>
    </lineage>
</organism>
<keyword evidence="15" id="KW-1185">Reference proteome</keyword>
<dbReference type="PIRSF" id="PIRSF009376">
    <property type="entry name" value="Phospholipase_D_euk"/>
    <property type="match status" value="1"/>
</dbReference>
<dbReference type="InterPro" id="IPR036871">
    <property type="entry name" value="PX_dom_sf"/>
</dbReference>
<dbReference type="SMART" id="SM00155">
    <property type="entry name" value="PLDc"/>
    <property type="match status" value="2"/>
</dbReference>
<feature type="domain" description="PLD phosphodiesterase" evidence="13">
    <location>
        <begin position="833"/>
        <end position="860"/>
    </location>
</feature>
<evidence type="ECO:0000256" key="3">
    <source>
        <dbReference type="ARBA" id="ARBA00022737"/>
    </source>
</evidence>
<dbReference type="InterPro" id="IPR001849">
    <property type="entry name" value="PH_domain"/>
</dbReference>
<dbReference type="InterPro" id="IPR001736">
    <property type="entry name" value="PLipase_D/transphosphatidylase"/>
</dbReference>
<dbReference type="GO" id="GO:0012505">
    <property type="term" value="C:endomembrane system"/>
    <property type="evidence" value="ECO:0007669"/>
    <property type="project" value="UniProtKB-SubCell"/>
</dbReference>
<dbReference type="CDD" id="cd01254">
    <property type="entry name" value="PH_PLD"/>
    <property type="match status" value="1"/>
</dbReference>
<dbReference type="GO" id="GO:0035091">
    <property type="term" value="F:phosphatidylinositol binding"/>
    <property type="evidence" value="ECO:0007669"/>
    <property type="project" value="InterPro"/>
</dbReference>
<keyword evidence="4 10" id="KW-0378">Hydrolase</keyword>
<dbReference type="GO" id="GO:0032534">
    <property type="term" value="P:regulation of microvillus assembly"/>
    <property type="evidence" value="ECO:0007669"/>
    <property type="project" value="TreeGrafter"/>
</dbReference>
<keyword evidence="3" id="KW-0677">Repeat</keyword>
<dbReference type="Gene3D" id="3.30.1520.10">
    <property type="entry name" value="Phox-like domain"/>
    <property type="match status" value="1"/>
</dbReference>
<evidence type="ECO:0000256" key="4">
    <source>
        <dbReference type="ARBA" id="ARBA00022801"/>
    </source>
</evidence>
<feature type="region of interest" description="Disordered" evidence="11">
    <location>
        <begin position="455"/>
        <end position="488"/>
    </location>
</feature>
<feature type="domain" description="PLD phosphodiesterase" evidence="13">
    <location>
        <begin position="407"/>
        <end position="434"/>
    </location>
</feature>
<evidence type="ECO:0000256" key="10">
    <source>
        <dbReference type="PIRNR" id="PIRNR009376"/>
    </source>
</evidence>
<evidence type="ECO:0000256" key="7">
    <source>
        <dbReference type="ARBA" id="ARBA00023136"/>
    </source>
</evidence>
<proteinExistence type="inferred from homology"/>
<comment type="similarity">
    <text evidence="1 10">Belongs to the phospholipase D family.</text>
</comment>
<dbReference type="PANTHER" id="PTHR18896">
    <property type="entry name" value="PHOSPHOLIPASE D"/>
    <property type="match status" value="1"/>
</dbReference>
<reference evidence="14 15" key="1">
    <citation type="submission" date="2021-06" db="EMBL/GenBank/DDBJ databases">
        <authorList>
            <person name="Palmer J.M."/>
        </authorList>
    </citation>
    <scope>NUCLEOTIDE SEQUENCE [LARGE SCALE GENOMIC DNA]</scope>
    <source>
        <strain evidence="14 15">MEX-2019</strain>
        <tissue evidence="14">Muscle</tissue>
    </source>
</reference>
<evidence type="ECO:0000256" key="9">
    <source>
        <dbReference type="ARBA" id="ARBA00037868"/>
    </source>
</evidence>
<dbReference type="Pfam" id="PF00169">
    <property type="entry name" value="PH"/>
    <property type="match status" value="1"/>
</dbReference>
<dbReference type="SUPFAM" id="SSF64268">
    <property type="entry name" value="PX domain"/>
    <property type="match status" value="1"/>
</dbReference>
<dbReference type="GO" id="GO:0035556">
    <property type="term" value="P:intracellular signal transduction"/>
    <property type="evidence" value="ECO:0007669"/>
    <property type="project" value="InterPro"/>
</dbReference>
<dbReference type="InterPro" id="IPR016555">
    <property type="entry name" value="PLipase_D_euk"/>
</dbReference>
<gene>
    <name evidence="14" type="primary">PLD1_1</name>
    <name evidence="14" type="ORF">CRENBAI_012178</name>
</gene>
<dbReference type="InterPro" id="IPR015679">
    <property type="entry name" value="PLipase_D_fam"/>
</dbReference>
<dbReference type="FunFam" id="2.30.29.30:FF:000114">
    <property type="entry name" value="Phospholipase"/>
    <property type="match status" value="1"/>
</dbReference>
<dbReference type="InterPro" id="IPR025202">
    <property type="entry name" value="PLD-like_dom"/>
</dbReference>
<dbReference type="FunFam" id="3.30.870.10:FF:000018">
    <property type="entry name" value="Phospholipase"/>
    <property type="match status" value="1"/>
</dbReference>
<keyword evidence="2" id="KW-0597">Phosphoprotein</keyword>
<comment type="caution">
    <text evidence="14">The sequence shown here is derived from an EMBL/GenBank/DDBJ whole genome shotgun (WGS) entry which is preliminary data.</text>
</comment>
<sequence>MADLVESLDARELDLEEGEELDYDGNYLGDCRIPFSAVYATVGFKEASARVYLPTVPITAKILEVERFTTAQDRFNTSHHRSVNKSLPAVFKIEMKHGEFTWLIKRKEKHFLELHRELRTYKTLIRIPLPSRSHTVRRKTMRKSEVQEMPTLPRGQETSWFEMSRSPAGEEGMIYKRSGGHRIPGMNCCGQGQACYRWSKRWLVVKDSFLMYMKPDSGAISFVLLVDKEFSIKMDSKDTETQHGVRLDSLSRTLVFKCTSYRHARWWGQSIESFVRSHGKAFLRDHRFGSFAQEQENIPAKWYVNGKTYMEDVADALEEAKEEIFITDWWLSPEIFLKRPVVEGNRWRLDCILKRKAQQGVRIFVMLYKEVELALGINSGYSKRTLMHLHPNIKVMRHPDHVSSSVYLWAHHEKIVVIDQSVAFVGGIDLAYGRWDDKEHRLTDVGSVTRSVALEQAGSTSSPSDKGVSAADGISQSNGRTPPPAESMEFTKLKGVGRSRMVRFSLYRHIQKHTLQHMDSVSSVDSADGGSVKSLKTGVGELQGNTRFWHGKDYCNFVYKDWIQLEKPFDDFINRYTTPRMPWHDIASVVHGRGARDVARHFIQRWNFTKIMKPKYRSLSYPFLLPKSHSSADELKYQVPGCVNAKVQQQCYQLCSICEQGTNHKQQLGDHITRKNGCLIPSIAPVLRSASDWSAGIKYHEDSIHNAYIQVIAKSKHYIYIENQFFISCADNRTVFNKIGDAIIERIIRAHKEGKKYRVYVVTPLLPGFEGDITTGGGNAIQAVMHFNYRTMIRGEYSIISQLKKEMDDQWMNYISFAGLRTHAELEGRLVTELIYVHSKMLIADDNTVIIGSANINDRSMLGKRDSEVAVVVEDSEKVASVMDGQDYEAGPFALELRLECFRTILGGHTDTSIDLSDPISDRFYKEVWMTTAGRNATIYEKVFRCLPSSLVRNMSELEQFQSKPALAQTDEARAQEELRKIRGFLVQFPLDFLSEQNLMPSVGSKEAMVPTEIWT</sequence>
<dbReference type="Pfam" id="PF00614">
    <property type="entry name" value="PLDc"/>
    <property type="match status" value="1"/>
</dbReference>
<feature type="domain" description="PH" evidence="12">
    <location>
        <begin position="167"/>
        <end position="276"/>
    </location>
</feature>
<dbReference type="SMART" id="SM00233">
    <property type="entry name" value="PH"/>
    <property type="match status" value="1"/>
</dbReference>
<evidence type="ECO:0000313" key="14">
    <source>
        <dbReference type="EMBL" id="KAK5618763.1"/>
    </source>
</evidence>
<name>A0AAV9SBY7_9TELE</name>
<evidence type="ECO:0000256" key="1">
    <source>
        <dbReference type="ARBA" id="ARBA00008664"/>
    </source>
</evidence>
<protein>
    <recommendedName>
        <fullName evidence="10">Phospholipase</fullName>
        <ecNumber evidence="10">3.1.4.4</ecNumber>
    </recommendedName>
</protein>
<evidence type="ECO:0000259" key="13">
    <source>
        <dbReference type="PROSITE" id="PS50035"/>
    </source>
</evidence>
<accession>A0AAV9SBY7</accession>
<dbReference type="FunFam" id="3.30.870.10:FF:000009">
    <property type="entry name" value="Phospholipase"/>
    <property type="match status" value="1"/>
</dbReference>
<evidence type="ECO:0000256" key="6">
    <source>
        <dbReference type="ARBA" id="ARBA00023098"/>
    </source>
</evidence>
<dbReference type="Gene3D" id="3.30.870.10">
    <property type="entry name" value="Endonuclease Chain A"/>
    <property type="match status" value="3"/>
</dbReference>
<dbReference type="Pfam" id="PF13091">
    <property type="entry name" value="PLDc_2"/>
    <property type="match status" value="1"/>
</dbReference>
<dbReference type="PROSITE" id="PS50003">
    <property type="entry name" value="PH_DOMAIN"/>
    <property type="match status" value="1"/>
</dbReference>
<dbReference type="Gene3D" id="2.30.29.30">
    <property type="entry name" value="Pleckstrin-homology domain (PH domain)/Phosphotyrosine-binding domain (PTB)"/>
    <property type="match status" value="1"/>
</dbReference>
<dbReference type="AlphaFoldDB" id="A0AAV9SBY7"/>
<dbReference type="Proteomes" id="UP001311232">
    <property type="component" value="Unassembled WGS sequence"/>
</dbReference>
<dbReference type="FunFam" id="3.30.870.10:FF:000005">
    <property type="entry name" value="Phospholipase"/>
    <property type="match status" value="1"/>
</dbReference>